<proteinExistence type="predicted"/>
<dbReference type="SUPFAM" id="SSF51556">
    <property type="entry name" value="Metallo-dependent hydrolases"/>
    <property type="match status" value="1"/>
</dbReference>
<dbReference type="AlphaFoldDB" id="A0A3S4CBA5"/>
<name>A0A3S4CBA5_9HYPH</name>
<dbReference type="RefSeq" id="WP_126148854.1">
    <property type="nucleotide sequence ID" value="NZ_JBHTMH010000001.1"/>
</dbReference>
<dbReference type="Proteomes" id="UP000268844">
    <property type="component" value="Unassembled WGS sequence"/>
</dbReference>
<organism evidence="2 3">
    <name type="scientific">Devosia equisanguinis</name>
    <dbReference type="NCBI Taxonomy" id="2490941"/>
    <lineage>
        <taxon>Bacteria</taxon>
        <taxon>Pseudomonadati</taxon>
        <taxon>Pseudomonadota</taxon>
        <taxon>Alphaproteobacteria</taxon>
        <taxon>Hyphomicrobiales</taxon>
        <taxon>Devosiaceae</taxon>
        <taxon>Devosia</taxon>
    </lineage>
</organism>
<dbReference type="EMBL" id="UZWD01000004">
    <property type="protein sequence ID" value="VDS03264.1"/>
    <property type="molecule type" value="Genomic_DNA"/>
</dbReference>
<keyword evidence="2" id="KW-0378">Hydrolase</keyword>
<dbReference type="InterPro" id="IPR032466">
    <property type="entry name" value="Metal_Hydrolase"/>
</dbReference>
<dbReference type="GO" id="GO:0016787">
    <property type="term" value="F:hydrolase activity"/>
    <property type="evidence" value="ECO:0007669"/>
    <property type="project" value="UniProtKB-KW"/>
</dbReference>
<evidence type="ECO:0000259" key="1">
    <source>
        <dbReference type="Pfam" id="PF04909"/>
    </source>
</evidence>
<gene>
    <name evidence="2" type="ORF">DEVEQU_00385</name>
</gene>
<reference evidence="2 3" key="1">
    <citation type="submission" date="2018-12" db="EMBL/GenBank/DDBJ databases">
        <authorList>
            <person name="Criscuolo A."/>
        </authorList>
    </citation>
    <scope>NUCLEOTIDE SEQUENCE [LARGE SCALE GENOMIC DNA]</scope>
    <source>
        <strain evidence="2">ACIP1116281</strain>
    </source>
</reference>
<keyword evidence="3" id="KW-1185">Reference proteome</keyword>
<dbReference type="OrthoDB" id="7325417at2"/>
<evidence type="ECO:0000313" key="3">
    <source>
        <dbReference type="Proteomes" id="UP000268844"/>
    </source>
</evidence>
<protein>
    <submittedName>
        <fullName evidence="2">Amidohydrolase</fullName>
    </submittedName>
</protein>
<dbReference type="Gene3D" id="3.20.20.140">
    <property type="entry name" value="Metal-dependent hydrolases"/>
    <property type="match status" value="1"/>
</dbReference>
<dbReference type="InterPro" id="IPR006680">
    <property type="entry name" value="Amidohydro-rel"/>
</dbReference>
<feature type="domain" description="Amidohydrolase-related" evidence="1">
    <location>
        <begin position="86"/>
        <end position="290"/>
    </location>
</feature>
<dbReference type="Pfam" id="PF04909">
    <property type="entry name" value="Amidohydro_2"/>
    <property type="match status" value="1"/>
</dbReference>
<accession>A0A3S4CBA5</accession>
<sequence>MRVFDAHVHYGFWEKLFTRDAETGFLETLSEVCADAGIVKVALLANPGLGNAKLSKALEARPDLVVAMGRLELDHDPVSLVEEFYQRGFHGIKISGVSRNYDDPAYFPYYEAAAARGLRILFHTGILGGPVDYLEGSKEDAWKAPPAANTEDEEKLVTRLSRQMKRESFGYSSARMQPIYLDTIGFYFPELFVIGAHMGWPDYRTSSAVARWRPRVYFDISGGDVVHNHIVEGGYIGKEISPRKLIYGSDSDHRRMKADILRWKAAFDTMGLTADEQDQIFYRNAARMFGVEDDT</sequence>
<evidence type="ECO:0000313" key="2">
    <source>
        <dbReference type="EMBL" id="VDS03264.1"/>
    </source>
</evidence>